<comment type="caution">
    <text evidence="2">The sequence shown here is derived from an EMBL/GenBank/DDBJ whole genome shotgun (WGS) entry which is preliminary data.</text>
</comment>
<dbReference type="Pfam" id="PF13560">
    <property type="entry name" value="HTH_31"/>
    <property type="match status" value="1"/>
</dbReference>
<dbReference type="AlphaFoldDB" id="A0ABC9YYR1"/>
<organism evidence="2 3">
    <name type="scientific">Nocardia seriolae</name>
    <dbReference type="NCBI Taxonomy" id="37332"/>
    <lineage>
        <taxon>Bacteria</taxon>
        <taxon>Bacillati</taxon>
        <taxon>Actinomycetota</taxon>
        <taxon>Actinomycetes</taxon>
        <taxon>Mycobacteriales</taxon>
        <taxon>Nocardiaceae</taxon>
        <taxon>Nocardia</taxon>
    </lineage>
</organism>
<evidence type="ECO:0000313" key="3">
    <source>
        <dbReference type="Proteomes" id="UP000037179"/>
    </source>
</evidence>
<dbReference type="InterPro" id="IPR010982">
    <property type="entry name" value="Lambda_DNA-bd_dom_sf"/>
</dbReference>
<dbReference type="Proteomes" id="UP000037179">
    <property type="component" value="Unassembled WGS sequence"/>
</dbReference>
<dbReference type="InterPro" id="IPR043917">
    <property type="entry name" value="DUF5753"/>
</dbReference>
<keyword evidence="3" id="KW-1185">Reference proteome</keyword>
<reference evidence="3" key="1">
    <citation type="submission" date="2015-07" db="EMBL/GenBank/DDBJ databases">
        <title>Nocardia seriolae U-1 whole genome shotgun sequence.</title>
        <authorList>
            <person name="Imajoh M."/>
            <person name="Fukumoto Y."/>
            <person name="Sukeda M."/>
            <person name="Yamane J."/>
            <person name="Yamasaki K."/>
            <person name="Shimizu M."/>
            <person name="Ohnishi K."/>
            <person name="Oshima S."/>
        </authorList>
    </citation>
    <scope>NUCLEOTIDE SEQUENCE [LARGE SCALE GENOMIC DNA]</scope>
    <source>
        <strain evidence="3">U-1</strain>
    </source>
</reference>
<dbReference type="Pfam" id="PF19054">
    <property type="entry name" value="DUF5753"/>
    <property type="match status" value="1"/>
</dbReference>
<sequence length="312" mass="35074">EYDGYFPNSEANEMAGATVSRMDFGNYMRELRVRAGATALAAGVHLEVSRQTIMRLEEGLPTKLTTPQLRSLLDLYAASAEDGSEALSLWQEVREQDKTAKAQGNSKGYWQAYTDQLDTHFPRYLRLEAAAERLTTHQLVLIPGLLQTPDYRRAIAKIDNPELSIVNTERRVELAVRRQTRLYDNDFSMKFLLSEAVLRHQPGGPSVMVDQLRSLAETSERVNVSIRIVPFEVGSHRGLKIQSFTMLQFPRGTSGLVVPTVVYLEGAIGALYHERQDIVDRYRAAVSALEAVALDEQDTRNMVVRVAREYAA</sequence>
<protein>
    <submittedName>
        <fullName evidence="2">XRE family transcriptional regulator</fullName>
    </submittedName>
</protein>
<feature type="domain" description="DUF5753" evidence="1">
    <location>
        <begin position="122"/>
        <end position="303"/>
    </location>
</feature>
<reference evidence="2 3" key="2">
    <citation type="journal article" date="2016" name="Genome Announc.">
        <title>Draft Genome Sequence of Erythromycin- and Oxytetracycline-Sensitive Nocardia seriolae Strain U-1 (NBRC 110359).</title>
        <authorList>
            <person name="Imajoh M."/>
            <person name="Sukeda M."/>
            <person name="Shimizu M."/>
            <person name="Yamane J."/>
            <person name="Ohnishi K."/>
            <person name="Oshima S."/>
        </authorList>
    </citation>
    <scope>NUCLEOTIDE SEQUENCE [LARGE SCALE GENOMIC DNA]</scope>
    <source>
        <strain evidence="2 3">U-1</strain>
    </source>
</reference>
<proteinExistence type="predicted"/>
<feature type="non-terminal residue" evidence="2">
    <location>
        <position position="1"/>
    </location>
</feature>
<dbReference type="RefSeq" id="WP_062614355.1">
    <property type="nucleotide sequence ID" value="NZ_BBYQ01000086.1"/>
</dbReference>
<dbReference type="SUPFAM" id="SSF47413">
    <property type="entry name" value="lambda repressor-like DNA-binding domains"/>
    <property type="match status" value="1"/>
</dbReference>
<evidence type="ECO:0000313" key="2">
    <source>
        <dbReference type="EMBL" id="GAP30569.1"/>
    </source>
</evidence>
<name>A0ABC9YYR1_9NOCA</name>
<gene>
    <name evidence="2" type="ORF">NSK11_contig00086-0001</name>
</gene>
<dbReference type="EMBL" id="BBYQ01000086">
    <property type="protein sequence ID" value="GAP30569.1"/>
    <property type="molecule type" value="Genomic_DNA"/>
</dbReference>
<evidence type="ECO:0000259" key="1">
    <source>
        <dbReference type="Pfam" id="PF19054"/>
    </source>
</evidence>
<accession>A0ABC9YYR1</accession>